<sequence>MSLESKNLKIIFHKVKAYSGDQYNDLADESANSACLFLSIELNLFKVSKT</sequence>
<name>U9TF67_RHIID</name>
<reference evidence="2" key="1">
    <citation type="submission" date="2013-07" db="EMBL/GenBank/DDBJ databases">
        <title>The genome of an arbuscular mycorrhizal fungus provides insights into the evolution of the oldest plant symbiosis.</title>
        <authorList>
            <consortium name="DOE Joint Genome Institute"/>
            <person name="Tisserant E."/>
            <person name="Malbreil M."/>
            <person name="Kuo A."/>
            <person name="Kohler A."/>
            <person name="Symeonidi A."/>
            <person name="Balestrini R."/>
            <person name="Charron P."/>
            <person name="Duensing N."/>
            <person name="Frei-dit-Frey N."/>
            <person name="Gianinazzi-Pearson V."/>
            <person name="Gilbert B."/>
            <person name="Handa Y."/>
            <person name="Hijri M."/>
            <person name="Kaul R."/>
            <person name="Kawaguchi M."/>
            <person name="Krajinski F."/>
            <person name="Lammers P."/>
            <person name="Lapierre D."/>
            <person name="Masclaux F.G."/>
            <person name="Murat C."/>
            <person name="Morin E."/>
            <person name="Ndikumana S."/>
            <person name="Pagni M."/>
            <person name="Petitpierre D."/>
            <person name="Requena N."/>
            <person name="Rosikiewicz P."/>
            <person name="Riley R."/>
            <person name="Saito K."/>
            <person name="San Clemente H."/>
            <person name="Shapiro H."/>
            <person name="van Tuinen D."/>
            <person name="Becard G."/>
            <person name="Bonfante P."/>
            <person name="Paszkowski U."/>
            <person name="Shachar-Hill Y."/>
            <person name="Young J.P."/>
            <person name="Sanders I.R."/>
            <person name="Henrissat B."/>
            <person name="Rensing S.A."/>
            <person name="Grigoriev I.V."/>
            <person name="Corradi N."/>
            <person name="Roux C."/>
            <person name="Martin F."/>
        </authorList>
    </citation>
    <scope>NUCLEOTIDE SEQUENCE</scope>
    <source>
        <strain evidence="2">DAOM 197198</strain>
    </source>
</reference>
<dbReference type="InterPro" id="IPR002156">
    <property type="entry name" value="RNaseH_domain"/>
</dbReference>
<dbReference type="EMBL" id="KI291140">
    <property type="protein sequence ID" value="ESA06795.1"/>
    <property type="molecule type" value="Genomic_DNA"/>
</dbReference>
<proteinExistence type="predicted"/>
<dbReference type="HOGENOM" id="CLU_3125761_0_0_1"/>
<dbReference type="AlphaFoldDB" id="U9TF67"/>
<dbReference type="GO" id="GO:0003676">
    <property type="term" value="F:nucleic acid binding"/>
    <property type="evidence" value="ECO:0007669"/>
    <property type="project" value="InterPro"/>
</dbReference>
<dbReference type="GO" id="GO:0004523">
    <property type="term" value="F:RNA-DNA hybrid ribonuclease activity"/>
    <property type="evidence" value="ECO:0007669"/>
    <property type="project" value="InterPro"/>
</dbReference>
<organism evidence="2">
    <name type="scientific">Rhizophagus irregularis (strain DAOM 181602 / DAOM 197198 / MUCL 43194)</name>
    <name type="common">Arbuscular mycorrhizal fungus</name>
    <name type="synonym">Glomus intraradices</name>
    <dbReference type="NCBI Taxonomy" id="747089"/>
    <lineage>
        <taxon>Eukaryota</taxon>
        <taxon>Fungi</taxon>
        <taxon>Fungi incertae sedis</taxon>
        <taxon>Mucoromycota</taxon>
        <taxon>Glomeromycotina</taxon>
        <taxon>Glomeromycetes</taxon>
        <taxon>Glomerales</taxon>
        <taxon>Glomeraceae</taxon>
        <taxon>Rhizophagus</taxon>
    </lineage>
</organism>
<evidence type="ECO:0000259" key="1">
    <source>
        <dbReference type="PROSITE" id="PS50879"/>
    </source>
</evidence>
<protein>
    <recommendedName>
        <fullName evidence="1">RNase H type-1 domain-containing protein</fullName>
    </recommendedName>
</protein>
<gene>
    <name evidence="2" type="ORF">GLOINDRAFT_33707</name>
</gene>
<dbReference type="PROSITE" id="PS50879">
    <property type="entry name" value="RNASE_H_1"/>
    <property type="match status" value="1"/>
</dbReference>
<accession>U9TF67</accession>
<dbReference type="InterPro" id="IPR036397">
    <property type="entry name" value="RNaseH_sf"/>
</dbReference>
<evidence type="ECO:0000313" key="2">
    <source>
        <dbReference type="EMBL" id="ESA06795.1"/>
    </source>
</evidence>
<feature type="domain" description="RNase H type-1" evidence="1">
    <location>
        <begin position="1"/>
        <end position="36"/>
    </location>
</feature>
<dbReference type="Gene3D" id="3.30.420.10">
    <property type="entry name" value="Ribonuclease H-like superfamily/Ribonuclease H"/>
    <property type="match status" value="1"/>
</dbReference>